<keyword evidence="1" id="KW-0732">Signal</keyword>
<dbReference type="KEGG" id="sur:STAUR_4476"/>
<dbReference type="AlphaFoldDB" id="E3FVP2"/>
<accession>E3FVP2</accession>
<protein>
    <recommendedName>
        <fullName evidence="4">META domain-containing protein</fullName>
    </recommendedName>
</protein>
<feature type="chain" id="PRO_5003169993" description="META domain-containing protein" evidence="1">
    <location>
        <begin position="22"/>
        <end position="261"/>
    </location>
</feature>
<reference evidence="2 3" key="1">
    <citation type="journal article" date="2011" name="Mol. Biol. Evol.">
        <title>Comparative genomic analysis of fruiting body formation in Myxococcales.</title>
        <authorList>
            <person name="Huntley S."/>
            <person name="Hamann N."/>
            <person name="Wegener-Feldbrugge S."/>
            <person name="Treuner-Lange A."/>
            <person name="Kube M."/>
            <person name="Reinhardt R."/>
            <person name="Klages S."/>
            <person name="Muller R."/>
            <person name="Ronning C.M."/>
            <person name="Nierman W.C."/>
            <person name="Sogaard-Andersen L."/>
        </authorList>
    </citation>
    <scope>NUCLEOTIDE SEQUENCE [LARGE SCALE GENOMIC DNA]</scope>
    <source>
        <strain evidence="2 3">DW4/3-1</strain>
    </source>
</reference>
<dbReference type="STRING" id="378806.STAUR_4476"/>
<gene>
    <name evidence="2" type="ordered locus">STAUR_4476</name>
</gene>
<evidence type="ECO:0000313" key="3">
    <source>
        <dbReference type="Proteomes" id="UP000001351"/>
    </source>
</evidence>
<name>E3FVP2_STIAD</name>
<dbReference type="Proteomes" id="UP000001351">
    <property type="component" value="Chromosome"/>
</dbReference>
<organism evidence="2 3">
    <name type="scientific">Stigmatella aurantiaca (strain DW4/3-1)</name>
    <dbReference type="NCBI Taxonomy" id="378806"/>
    <lineage>
        <taxon>Bacteria</taxon>
        <taxon>Pseudomonadati</taxon>
        <taxon>Myxococcota</taxon>
        <taxon>Myxococcia</taxon>
        <taxon>Myxococcales</taxon>
        <taxon>Cystobacterineae</taxon>
        <taxon>Archangiaceae</taxon>
        <taxon>Stigmatella</taxon>
    </lineage>
</organism>
<dbReference type="RefSeq" id="WP_013376273.1">
    <property type="nucleotide sequence ID" value="NC_014623.1"/>
</dbReference>
<evidence type="ECO:0008006" key="4">
    <source>
        <dbReference type="Google" id="ProtNLM"/>
    </source>
</evidence>
<dbReference type="OrthoDB" id="5521241at2"/>
<dbReference type="EMBL" id="CP002271">
    <property type="protein sequence ID" value="ADO72256.1"/>
    <property type="molecule type" value="Genomic_DNA"/>
</dbReference>
<dbReference type="HOGENOM" id="CLU_1065225_0_0_7"/>
<feature type="signal peptide" evidence="1">
    <location>
        <begin position="1"/>
        <end position="21"/>
    </location>
</feature>
<keyword evidence="3" id="KW-1185">Reference proteome</keyword>
<evidence type="ECO:0000256" key="1">
    <source>
        <dbReference type="SAM" id="SignalP"/>
    </source>
</evidence>
<dbReference type="eggNOG" id="ENOG5030F42">
    <property type="taxonomic scope" value="Bacteria"/>
</dbReference>
<evidence type="ECO:0000313" key="2">
    <source>
        <dbReference type="EMBL" id="ADO72256.1"/>
    </source>
</evidence>
<proteinExistence type="predicted"/>
<sequence length="261" mass="28297">MHHLLASLCVCALLVSPAALAVDDPLAKGQGDPMAQVMGWSQDEKRFALRLYVRVQRPGQEGQTAPEACEGYVTPEGNPFHGSLSLLAYEGTRLLAQMPIQDAGACTPLSEAQKRLDAATKRLETLGIRLGNPSNELFFSGSGSLRVQEGLQAPYSLEYIERILPQAPEPKSGMQRGTLEQEVYVIKAEARKKVLSRRSAYAYATGAAGYWRPGTDRVFVSPSGKTLVVMGAERVGNLSGGHRSLRLLGVLSWLGETLKPY</sequence>